<name>A0A1H0C785_9ACTN</name>
<reference evidence="3" key="1">
    <citation type="submission" date="2016-10" db="EMBL/GenBank/DDBJ databases">
        <authorList>
            <person name="Varghese N."/>
            <person name="Submissions S."/>
        </authorList>
    </citation>
    <scope>NUCLEOTIDE SEQUENCE [LARGE SCALE GENOMIC DNA]</scope>
    <source>
        <strain evidence="3">CGMCC 1.11147</strain>
    </source>
</reference>
<dbReference type="Proteomes" id="UP000199004">
    <property type="component" value="Unassembled WGS sequence"/>
</dbReference>
<feature type="domain" description="2,4-diaminopentanoate dehydrogenase C-terminal" evidence="1">
    <location>
        <begin position="152"/>
        <end position="358"/>
    </location>
</feature>
<evidence type="ECO:0000313" key="2">
    <source>
        <dbReference type="EMBL" id="SDN53682.1"/>
    </source>
</evidence>
<dbReference type="Pfam" id="PF19328">
    <property type="entry name" value="DAP_DH_C"/>
    <property type="match status" value="1"/>
</dbReference>
<dbReference type="InterPro" id="IPR036291">
    <property type="entry name" value="NAD(P)-bd_dom_sf"/>
</dbReference>
<protein>
    <submittedName>
        <fullName evidence="2">4-hydroxy-tetrahydrodipicolinate reductase</fullName>
    </submittedName>
</protein>
<dbReference type="CDD" id="cd24146">
    <property type="entry name" value="nat-AmDH_N_like"/>
    <property type="match status" value="1"/>
</dbReference>
<sequence>MSQVIPDRKLRVVVWSTGTIGRHAIAGIDAHPDLELVGVWVSNPDKDGKDAGILAELGRELGVAATTDRDALIALKPDAIVHTAMADDRVFECIEDLISFVEAGINVTSSGPVLLQWPEKILPPEFLARIDDACKAGNASMHINGIDPGFANDLLPLVMTSLSQRIDEVRVMEICDYSTYYQPVVMGDMFGFGRPMEFKPFLWEPGILTMAWGSVVRQIAAGLDIVLDEPLTEEVDRRAADVFTPSVSGDVEAGTMGAVRFQLIGKVDGTPRVVLEHITRTAPDQVPEWETPPTGHDGCYRIKITGEPMMQVDFTHHGEYGDHNVSGMITTAQRIINALPAVVAAEPGLVTAIDLPLVTGRGLVSK</sequence>
<dbReference type="STRING" id="1005944.SAMN05192576_2341"/>
<keyword evidence="3" id="KW-1185">Reference proteome</keyword>
<dbReference type="SUPFAM" id="SSF51735">
    <property type="entry name" value="NAD(P)-binding Rossmann-fold domains"/>
    <property type="match status" value="1"/>
</dbReference>
<dbReference type="OrthoDB" id="4759936at2"/>
<dbReference type="AlphaFoldDB" id="A0A1H0C785"/>
<dbReference type="InterPro" id="IPR045760">
    <property type="entry name" value="DAP_DH_C"/>
</dbReference>
<evidence type="ECO:0000313" key="3">
    <source>
        <dbReference type="Proteomes" id="UP000199004"/>
    </source>
</evidence>
<accession>A0A1H0C785</accession>
<dbReference type="EMBL" id="FNIC01000003">
    <property type="protein sequence ID" value="SDN53682.1"/>
    <property type="molecule type" value="Genomic_DNA"/>
</dbReference>
<evidence type="ECO:0000259" key="1">
    <source>
        <dbReference type="Pfam" id="PF19328"/>
    </source>
</evidence>
<dbReference type="RefSeq" id="WP_091024934.1">
    <property type="nucleotide sequence ID" value="NZ_BKAE01000006.1"/>
</dbReference>
<gene>
    <name evidence="2" type="ORF">SAMN05192576_2341</name>
</gene>
<proteinExistence type="predicted"/>
<organism evidence="2 3">
    <name type="scientific">Nocardioides szechwanensis</name>
    <dbReference type="NCBI Taxonomy" id="1005944"/>
    <lineage>
        <taxon>Bacteria</taxon>
        <taxon>Bacillati</taxon>
        <taxon>Actinomycetota</taxon>
        <taxon>Actinomycetes</taxon>
        <taxon>Propionibacteriales</taxon>
        <taxon>Nocardioidaceae</taxon>
        <taxon>Nocardioides</taxon>
    </lineage>
</organism>
<dbReference type="Gene3D" id="3.40.50.720">
    <property type="entry name" value="NAD(P)-binding Rossmann-like Domain"/>
    <property type="match status" value="1"/>
</dbReference>